<reference evidence="1 2" key="1">
    <citation type="submission" date="2016-09" db="EMBL/GenBank/DDBJ databases">
        <title>The draft genome of Dichanthelium oligosanthes: A C3 panicoid grass species.</title>
        <authorList>
            <person name="Studer A.J."/>
            <person name="Schnable J.C."/>
            <person name="Brutnell T.P."/>
        </authorList>
    </citation>
    <scope>NUCLEOTIDE SEQUENCE [LARGE SCALE GENOMIC DNA]</scope>
    <source>
        <strain evidence="2">cv. Kellogg 1175</strain>
        <tissue evidence="1">Leaf</tissue>
    </source>
</reference>
<organism evidence="1 2">
    <name type="scientific">Dichanthelium oligosanthes</name>
    <dbReference type="NCBI Taxonomy" id="888268"/>
    <lineage>
        <taxon>Eukaryota</taxon>
        <taxon>Viridiplantae</taxon>
        <taxon>Streptophyta</taxon>
        <taxon>Embryophyta</taxon>
        <taxon>Tracheophyta</taxon>
        <taxon>Spermatophyta</taxon>
        <taxon>Magnoliopsida</taxon>
        <taxon>Liliopsida</taxon>
        <taxon>Poales</taxon>
        <taxon>Poaceae</taxon>
        <taxon>PACMAD clade</taxon>
        <taxon>Panicoideae</taxon>
        <taxon>Panicodae</taxon>
        <taxon>Paniceae</taxon>
        <taxon>Dichantheliinae</taxon>
        <taxon>Dichanthelium</taxon>
    </lineage>
</organism>
<dbReference type="Pfam" id="PF04827">
    <property type="entry name" value="Plant_tran"/>
    <property type="match status" value="1"/>
</dbReference>
<gene>
    <name evidence="1" type="ORF">BAE44_0010182</name>
</gene>
<protein>
    <recommendedName>
        <fullName evidence="3">DDE Tnp4 domain-containing protein</fullName>
    </recommendedName>
</protein>
<evidence type="ECO:0000313" key="1">
    <source>
        <dbReference type="EMBL" id="OEL28799.1"/>
    </source>
</evidence>
<feature type="non-terminal residue" evidence="1">
    <location>
        <position position="1"/>
    </location>
</feature>
<dbReference type="STRING" id="888268.A0A1E5VUN1"/>
<proteinExistence type="predicted"/>
<dbReference type="Proteomes" id="UP000095767">
    <property type="component" value="Unassembled WGS sequence"/>
</dbReference>
<evidence type="ECO:0000313" key="2">
    <source>
        <dbReference type="Proteomes" id="UP000095767"/>
    </source>
</evidence>
<accession>A0A1E5VUN1</accession>
<sequence>LFARIADVVTQFDDFFQQKENGAGKLGCYPYQKVTACFRMLANGCSADSLDAELRMSSTLILKTLKRFVRAVFHLFGRRYIRAPTRWNVELLLQEGERRGFPSMLGSIDCMHWECTVIIYIYSSVHQNIWLVLNLLSD</sequence>
<dbReference type="PANTHER" id="PTHR47150:SF5">
    <property type="entry name" value="OS07G0546750 PROTEIN"/>
    <property type="match status" value="1"/>
</dbReference>
<dbReference type="AlphaFoldDB" id="A0A1E5VUN1"/>
<dbReference type="PANTHER" id="PTHR47150">
    <property type="entry name" value="OS12G0169200 PROTEIN"/>
    <property type="match status" value="1"/>
</dbReference>
<dbReference type="EMBL" id="LWDX02029080">
    <property type="protein sequence ID" value="OEL28799.1"/>
    <property type="molecule type" value="Genomic_DNA"/>
</dbReference>
<evidence type="ECO:0008006" key="3">
    <source>
        <dbReference type="Google" id="ProtNLM"/>
    </source>
</evidence>
<name>A0A1E5VUN1_9POAL</name>
<dbReference type="InterPro" id="IPR006912">
    <property type="entry name" value="Harbinger_derived_prot"/>
</dbReference>
<keyword evidence="2" id="KW-1185">Reference proteome</keyword>
<dbReference type="OrthoDB" id="1166219at2759"/>
<comment type="caution">
    <text evidence="1">The sequence shown here is derived from an EMBL/GenBank/DDBJ whole genome shotgun (WGS) entry which is preliminary data.</text>
</comment>